<dbReference type="Gene3D" id="1.20.200.10">
    <property type="entry name" value="Fumarase/aspartase (Central domain)"/>
    <property type="match status" value="1"/>
</dbReference>
<dbReference type="InterPro" id="IPR001106">
    <property type="entry name" value="Aromatic_Lyase"/>
</dbReference>
<dbReference type="PROSITE" id="PS00488">
    <property type="entry name" value="PAL_HISTIDASE"/>
    <property type="match status" value="1"/>
</dbReference>
<dbReference type="NCBIfam" id="TIGR01225">
    <property type="entry name" value="hutH"/>
    <property type="match status" value="1"/>
</dbReference>
<evidence type="ECO:0000256" key="2">
    <source>
        <dbReference type="ARBA" id="ARBA00012994"/>
    </source>
</evidence>
<dbReference type="HAMAP" id="MF_00229">
    <property type="entry name" value="His_ammonia_lyase"/>
    <property type="match status" value="1"/>
</dbReference>
<evidence type="ECO:0000256" key="9">
    <source>
        <dbReference type="RuleBase" id="RU004480"/>
    </source>
</evidence>
<dbReference type="Proteomes" id="UP000604341">
    <property type="component" value="Unassembled WGS sequence"/>
</dbReference>
<gene>
    <name evidence="6 10" type="primary">hutH</name>
    <name evidence="10" type="ORF">GCM10010844_04370</name>
</gene>
<evidence type="ECO:0000256" key="8">
    <source>
        <dbReference type="RuleBase" id="RU004479"/>
    </source>
</evidence>
<comment type="caution">
    <text evidence="10">The sequence shown here is derived from an EMBL/GenBank/DDBJ whole genome shotgun (WGS) entry which is preliminary data.</text>
</comment>
<accession>A0ABQ2FHX6</accession>
<evidence type="ECO:0000256" key="6">
    <source>
        <dbReference type="HAMAP-Rule" id="MF_00229"/>
    </source>
</evidence>
<comment type="PTM">
    <text evidence="6">Contains an active site 4-methylidene-imidazol-5-one (MIO), which is formed autocatalytically by cyclization and dehydration of residues Ala-Ser-Gly.</text>
</comment>
<dbReference type="CDD" id="cd00332">
    <property type="entry name" value="PAL-HAL"/>
    <property type="match status" value="1"/>
</dbReference>
<protein>
    <recommendedName>
        <fullName evidence="2 6">Histidine ammonia-lyase</fullName>
        <shortName evidence="6">Histidase</shortName>
        <ecNumber evidence="2 6">4.3.1.3</ecNumber>
    </recommendedName>
</protein>
<keyword evidence="11" id="KW-1185">Reference proteome</keyword>
<dbReference type="EMBL" id="BMPE01000001">
    <property type="protein sequence ID" value="GGK89004.1"/>
    <property type="molecule type" value="Genomic_DNA"/>
</dbReference>
<dbReference type="InterPro" id="IPR024083">
    <property type="entry name" value="Fumarase/histidase_N"/>
</dbReference>
<comment type="catalytic activity">
    <reaction evidence="5 6 8">
        <text>L-histidine = trans-urocanate + NH4(+)</text>
        <dbReference type="Rhea" id="RHEA:21232"/>
        <dbReference type="ChEBI" id="CHEBI:17771"/>
        <dbReference type="ChEBI" id="CHEBI:28938"/>
        <dbReference type="ChEBI" id="CHEBI:57595"/>
        <dbReference type="EC" id="4.3.1.3"/>
    </reaction>
</comment>
<dbReference type="PANTHER" id="PTHR10362">
    <property type="entry name" value="HISTIDINE AMMONIA-LYASE"/>
    <property type="match status" value="1"/>
</dbReference>
<evidence type="ECO:0000256" key="4">
    <source>
        <dbReference type="ARBA" id="ARBA00023239"/>
    </source>
</evidence>
<dbReference type="NCBIfam" id="NF006871">
    <property type="entry name" value="PRK09367.1"/>
    <property type="match status" value="1"/>
</dbReference>
<dbReference type="InterPro" id="IPR005921">
    <property type="entry name" value="HutH"/>
</dbReference>
<keyword evidence="3 6" id="KW-0369">Histidine metabolism</keyword>
<dbReference type="InterPro" id="IPR022313">
    <property type="entry name" value="Phe/His_NH3-lyase_AS"/>
</dbReference>
<feature type="modified residue" description="2,3-didehydroalanine (Ser)" evidence="6">
    <location>
        <position position="140"/>
    </location>
</feature>
<dbReference type="RefSeq" id="WP_189067316.1">
    <property type="nucleotide sequence ID" value="NZ_BMPE01000001.1"/>
</dbReference>
<comment type="subcellular location">
    <subcellularLocation>
        <location evidence="6 9">Cytoplasm</location>
    </subcellularLocation>
</comment>
<evidence type="ECO:0000256" key="1">
    <source>
        <dbReference type="ARBA" id="ARBA00005113"/>
    </source>
</evidence>
<dbReference type="InterPro" id="IPR008948">
    <property type="entry name" value="L-Aspartase-like"/>
</dbReference>
<comment type="pathway">
    <text evidence="1 6 8">Amino-acid degradation; L-histidine degradation into L-glutamate; N-formimidoyl-L-glutamate from L-histidine: step 1/3.</text>
</comment>
<sequence>MILDQHLSLSDFLSVVRGGEAVQLSEAARERILRARAVIERIVDGQAAVYGVNTGFGKFASVQVPREGLEELQLNLILSHAIGVGEALPTEVVRGMLLLRAQSLALGHSGVRPEVVELLLALLNAGAHPVIPAQGSVGASGDLAPLAHLALALIGHGEIEYRGEVRPGADVLAELGLSPLTLQAKEGLALINGTQLMGSLLALAVADARTLLGTANLAAAMTVEAMYGSHRPFQPDVVGLRPHPGAVAVAEELRFFLRDSEIAPSHLVGDGKVQDAYSLRAAPQVHGASLDALAHAERVLAVEFASVTDNPLIFPDSGDVVSGGNFHGQPLAVTIDALKVAVAELGSISERRCEQLLNPSLSGLPGFLTPQGGLNSGFMIAQYTAAALVSENKVLAHPASVDTIPTSANQEDHVSMGAHGARQLRAILENVQNVIGIELLCAAQALDFQKLHAGRGAQAAWEHIRAHIPNMTRDRYYRPDLLKIVEMVRSGELLHVARQRV</sequence>
<evidence type="ECO:0000256" key="7">
    <source>
        <dbReference type="RuleBase" id="RU003954"/>
    </source>
</evidence>
<evidence type="ECO:0000313" key="10">
    <source>
        <dbReference type="EMBL" id="GGK89004.1"/>
    </source>
</evidence>
<organism evidence="10 11">
    <name type="scientific">Deinococcus radiotolerans</name>
    <dbReference type="NCBI Taxonomy" id="1309407"/>
    <lineage>
        <taxon>Bacteria</taxon>
        <taxon>Thermotogati</taxon>
        <taxon>Deinococcota</taxon>
        <taxon>Deinococci</taxon>
        <taxon>Deinococcales</taxon>
        <taxon>Deinococcaceae</taxon>
        <taxon>Deinococcus</taxon>
    </lineage>
</organism>
<evidence type="ECO:0000256" key="3">
    <source>
        <dbReference type="ARBA" id="ARBA00022808"/>
    </source>
</evidence>
<dbReference type="EC" id="4.3.1.3" evidence="2 6"/>
<keyword evidence="4 6" id="KW-0456">Lyase</keyword>
<comment type="similarity">
    <text evidence="6 7">Belongs to the PAL/histidase family.</text>
</comment>
<name>A0ABQ2FHX6_9DEIO</name>
<evidence type="ECO:0000256" key="5">
    <source>
        <dbReference type="ARBA" id="ARBA00049269"/>
    </source>
</evidence>
<dbReference type="SUPFAM" id="SSF48557">
    <property type="entry name" value="L-aspartase-like"/>
    <property type="match status" value="1"/>
</dbReference>
<evidence type="ECO:0000313" key="11">
    <source>
        <dbReference type="Proteomes" id="UP000604341"/>
    </source>
</evidence>
<feature type="cross-link" description="5-imidazolinone (Ala-Gly)" evidence="6">
    <location>
        <begin position="139"/>
        <end position="141"/>
    </location>
</feature>
<dbReference type="Gene3D" id="1.10.275.10">
    <property type="entry name" value="Fumarase/aspartase (N-terminal domain)"/>
    <property type="match status" value="1"/>
</dbReference>
<dbReference type="Pfam" id="PF00221">
    <property type="entry name" value="Lyase_aromatic"/>
    <property type="match status" value="1"/>
</dbReference>
<reference evidence="11" key="1">
    <citation type="journal article" date="2019" name="Int. J. Syst. Evol. Microbiol.">
        <title>The Global Catalogue of Microorganisms (GCM) 10K type strain sequencing project: providing services to taxonomists for standard genome sequencing and annotation.</title>
        <authorList>
            <consortium name="The Broad Institute Genomics Platform"/>
            <consortium name="The Broad Institute Genome Sequencing Center for Infectious Disease"/>
            <person name="Wu L."/>
            <person name="Ma J."/>
        </authorList>
    </citation>
    <scope>NUCLEOTIDE SEQUENCE [LARGE SCALE GENOMIC DNA]</scope>
    <source>
        <strain evidence="11">JCM 19173</strain>
    </source>
</reference>
<keyword evidence="6" id="KW-0963">Cytoplasm</keyword>
<proteinExistence type="inferred from homology"/>